<comment type="caution">
    <text evidence="10">The sequence shown here is derived from an EMBL/GenBank/DDBJ whole genome shotgun (WGS) entry which is preliminary data.</text>
</comment>
<dbReference type="NCBIfam" id="TIGR00380">
    <property type="entry name" value="cobal_cbiB"/>
    <property type="match status" value="1"/>
</dbReference>
<evidence type="ECO:0000256" key="7">
    <source>
        <dbReference type="ARBA" id="ARBA00022989"/>
    </source>
</evidence>
<comment type="pathway">
    <text evidence="2 9">Cofactor biosynthesis; adenosylcobalamin biosynthesis.</text>
</comment>
<evidence type="ECO:0000256" key="9">
    <source>
        <dbReference type="HAMAP-Rule" id="MF_00024"/>
    </source>
</evidence>
<keyword evidence="7 9" id="KW-1133">Transmembrane helix</keyword>
<dbReference type="HAMAP" id="MF_00024">
    <property type="entry name" value="CobD_CbiB"/>
    <property type="match status" value="1"/>
</dbReference>
<feature type="transmembrane region" description="Helical" evidence="9">
    <location>
        <begin position="209"/>
        <end position="229"/>
    </location>
</feature>
<keyword evidence="11" id="KW-1185">Reference proteome</keyword>
<reference evidence="10 11" key="1">
    <citation type="submission" date="2022-01" db="EMBL/GenBank/DDBJ databases">
        <title>Collection of gut derived symbiotic bacterial strains cultured from healthy donors.</title>
        <authorList>
            <person name="Lin H."/>
            <person name="Kohout C."/>
            <person name="Waligurski E."/>
            <person name="Pamer E.G."/>
        </authorList>
    </citation>
    <scope>NUCLEOTIDE SEQUENCE [LARGE SCALE GENOMIC DNA]</scope>
    <source>
        <strain evidence="10 11">DFI.7.58</strain>
    </source>
</reference>
<evidence type="ECO:0000256" key="8">
    <source>
        <dbReference type="ARBA" id="ARBA00023136"/>
    </source>
</evidence>
<feature type="transmembrane region" description="Helical" evidence="9">
    <location>
        <begin position="162"/>
        <end position="182"/>
    </location>
</feature>
<comment type="function">
    <text evidence="9">Converts cobyric acid to cobinamide by the addition of aminopropanol on the F carboxylic group.</text>
</comment>
<comment type="similarity">
    <text evidence="3 9">Belongs to the CobD/CbiB family.</text>
</comment>
<evidence type="ECO:0000313" key="10">
    <source>
        <dbReference type="EMBL" id="MCG4610953.1"/>
    </source>
</evidence>
<dbReference type="PANTHER" id="PTHR34308">
    <property type="entry name" value="COBALAMIN BIOSYNTHESIS PROTEIN CBIB"/>
    <property type="match status" value="1"/>
</dbReference>
<dbReference type="Pfam" id="PF03186">
    <property type="entry name" value="CobD_Cbib"/>
    <property type="match status" value="1"/>
</dbReference>
<keyword evidence="8 9" id="KW-0472">Membrane</keyword>
<accession>A0ABS9MKB6</accession>
<keyword evidence="5 9" id="KW-0169">Cobalamin biosynthesis</keyword>
<keyword evidence="4 9" id="KW-1003">Cell membrane</keyword>
<dbReference type="RefSeq" id="WP_191520948.1">
    <property type="nucleotide sequence ID" value="NZ_JAKNHQ010000010.1"/>
</dbReference>
<protein>
    <recommendedName>
        <fullName evidence="9">Cobalamin biosynthesis protein CobD</fullName>
    </recommendedName>
</protein>
<dbReference type="EMBL" id="JAKNHQ010000010">
    <property type="protein sequence ID" value="MCG4610953.1"/>
    <property type="molecule type" value="Genomic_DNA"/>
</dbReference>
<feature type="transmembrane region" description="Helical" evidence="9">
    <location>
        <begin position="301"/>
        <end position="327"/>
    </location>
</feature>
<feature type="transmembrane region" description="Helical" evidence="9">
    <location>
        <begin position="60"/>
        <end position="82"/>
    </location>
</feature>
<proteinExistence type="inferred from homology"/>
<evidence type="ECO:0000256" key="3">
    <source>
        <dbReference type="ARBA" id="ARBA00006263"/>
    </source>
</evidence>
<evidence type="ECO:0000256" key="5">
    <source>
        <dbReference type="ARBA" id="ARBA00022573"/>
    </source>
</evidence>
<sequence length="329" mass="36183">MTAWLFLLPLPLGFLLDLCFGDPHWMPHPVRAIGWLIARLERLLRGLFPKTPKGERLAGVFLAVLVPLFTSGAGVLLLWAAYALHPGLWFVLETLLCYQLLAAKALRVESMKVYDRLRANDLPGARQAVSMIVGRDTQALTEEGVTKAAVETVAENTSDGEIAPLLFLALGGAPLGLFYKAVNTMDSMVGYKNERYLYFGWAAAKLDDVLNWIPARLSAWLLVVSAYLLGMDGRNAARIYKRDCRKHASPNSAQTEAACAGALRVQLAGDAYYFGTLYKKPTIGDNLRPICTEDIRRANRLLYAASFLALALLLVMRLGIGILGGWLCI</sequence>
<feature type="transmembrane region" description="Helical" evidence="9">
    <location>
        <begin position="88"/>
        <end position="106"/>
    </location>
</feature>
<evidence type="ECO:0000256" key="1">
    <source>
        <dbReference type="ARBA" id="ARBA00004651"/>
    </source>
</evidence>
<keyword evidence="6 9" id="KW-0812">Transmembrane</keyword>
<organism evidence="10 11">
    <name type="scientific">Anaeromassilibacillus senegalensis</name>
    <dbReference type="NCBI Taxonomy" id="1673717"/>
    <lineage>
        <taxon>Bacteria</taxon>
        <taxon>Bacillati</taxon>
        <taxon>Bacillota</taxon>
        <taxon>Clostridia</taxon>
        <taxon>Eubacteriales</taxon>
        <taxon>Acutalibacteraceae</taxon>
        <taxon>Anaeromassilibacillus</taxon>
    </lineage>
</organism>
<dbReference type="Proteomes" id="UP001298681">
    <property type="component" value="Unassembled WGS sequence"/>
</dbReference>
<evidence type="ECO:0000256" key="2">
    <source>
        <dbReference type="ARBA" id="ARBA00004953"/>
    </source>
</evidence>
<dbReference type="InterPro" id="IPR004485">
    <property type="entry name" value="Cobalamin_biosynth_CobD/CbiB"/>
</dbReference>
<evidence type="ECO:0000256" key="4">
    <source>
        <dbReference type="ARBA" id="ARBA00022475"/>
    </source>
</evidence>
<gene>
    <name evidence="10" type="primary">cbiB</name>
    <name evidence="9" type="synonym">cobD</name>
    <name evidence="10" type="ORF">L0P57_08405</name>
</gene>
<evidence type="ECO:0000313" key="11">
    <source>
        <dbReference type="Proteomes" id="UP001298681"/>
    </source>
</evidence>
<dbReference type="PANTHER" id="PTHR34308:SF1">
    <property type="entry name" value="COBALAMIN BIOSYNTHESIS PROTEIN CBIB"/>
    <property type="match status" value="1"/>
</dbReference>
<evidence type="ECO:0000256" key="6">
    <source>
        <dbReference type="ARBA" id="ARBA00022692"/>
    </source>
</evidence>
<name>A0ABS9MKB6_9FIRM</name>
<comment type="subcellular location">
    <subcellularLocation>
        <location evidence="1 9">Cell membrane</location>
        <topology evidence="1 9">Multi-pass membrane protein</topology>
    </subcellularLocation>
</comment>